<evidence type="ECO:0000259" key="7">
    <source>
        <dbReference type="PROSITE" id="PS50164"/>
    </source>
</evidence>
<evidence type="ECO:0000259" key="6">
    <source>
        <dbReference type="PROSITE" id="PS50151"/>
    </source>
</evidence>
<proteinExistence type="predicted"/>
<feature type="domain" description="UvrC family homology region profile" evidence="8">
    <location>
        <begin position="250"/>
        <end position="463"/>
    </location>
</feature>
<keyword evidence="3" id="KW-0228">DNA excision</keyword>
<dbReference type="AlphaFoldDB" id="A0A1G2BRD9"/>
<feature type="domain" description="UVR" evidence="6">
    <location>
        <begin position="199"/>
        <end position="234"/>
    </location>
</feature>
<feature type="domain" description="GIY-YIG" evidence="7">
    <location>
        <begin position="10"/>
        <end position="89"/>
    </location>
</feature>
<dbReference type="InterPro" id="IPR004791">
    <property type="entry name" value="UvrC"/>
</dbReference>
<dbReference type="Gene3D" id="3.40.1440.10">
    <property type="entry name" value="GIY-YIG endonuclease"/>
    <property type="match status" value="1"/>
</dbReference>
<dbReference type="SUPFAM" id="SSF46600">
    <property type="entry name" value="C-terminal UvrC-binding domain of UvrB"/>
    <property type="match status" value="1"/>
</dbReference>
<dbReference type="Proteomes" id="UP000178248">
    <property type="component" value="Unassembled WGS sequence"/>
</dbReference>
<dbReference type="InterPro" id="IPR001943">
    <property type="entry name" value="UVR_dom"/>
</dbReference>
<dbReference type="InterPro" id="IPR038476">
    <property type="entry name" value="UvrC_RNase_H_dom_sf"/>
</dbReference>
<keyword evidence="4" id="KW-0267">Excision nuclease</keyword>
<evidence type="ECO:0000313" key="9">
    <source>
        <dbReference type="EMBL" id="OGY91735.1"/>
    </source>
</evidence>
<dbReference type="InterPro" id="IPR050066">
    <property type="entry name" value="UvrABC_protein_C"/>
</dbReference>
<accession>A0A1G2BRD9</accession>
<feature type="non-terminal residue" evidence="9">
    <location>
        <position position="525"/>
    </location>
</feature>
<dbReference type="PANTHER" id="PTHR30562">
    <property type="entry name" value="UVRC/OXIDOREDUCTASE"/>
    <property type="match status" value="1"/>
</dbReference>
<evidence type="ECO:0000259" key="8">
    <source>
        <dbReference type="PROSITE" id="PS50165"/>
    </source>
</evidence>
<dbReference type="InterPro" id="IPR047296">
    <property type="entry name" value="GIY-YIG_UvrC_Cho"/>
</dbReference>
<dbReference type="FunFam" id="3.40.1440.10:FF:000001">
    <property type="entry name" value="UvrABC system protein C"/>
    <property type="match status" value="1"/>
</dbReference>
<evidence type="ECO:0000256" key="5">
    <source>
        <dbReference type="ARBA" id="ARBA00023204"/>
    </source>
</evidence>
<evidence type="ECO:0000256" key="2">
    <source>
        <dbReference type="ARBA" id="ARBA00022763"/>
    </source>
</evidence>
<name>A0A1G2BRD9_9BACT</name>
<protein>
    <submittedName>
        <fullName evidence="9">Excinuclease ABC subunit C</fullName>
    </submittedName>
</protein>
<evidence type="ECO:0000256" key="3">
    <source>
        <dbReference type="ARBA" id="ARBA00022769"/>
    </source>
</evidence>
<dbReference type="STRING" id="1798551.A3B30_01580"/>
<dbReference type="InterPro" id="IPR035901">
    <property type="entry name" value="GIY-YIG_endonuc_sf"/>
</dbReference>
<keyword evidence="5" id="KW-0234">DNA repair</keyword>
<dbReference type="Pfam" id="PF02151">
    <property type="entry name" value="UVR"/>
    <property type="match status" value="1"/>
</dbReference>
<dbReference type="InterPro" id="IPR036876">
    <property type="entry name" value="UVR_dom_sf"/>
</dbReference>
<evidence type="ECO:0000313" key="10">
    <source>
        <dbReference type="Proteomes" id="UP000178248"/>
    </source>
</evidence>
<dbReference type="NCBIfam" id="TIGR00194">
    <property type="entry name" value="uvrC"/>
    <property type="match status" value="1"/>
</dbReference>
<reference evidence="9 10" key="1">
    <citation type="journal article" date="2016" name="Nat. Commun.">
        <title>Thousands of microbial genomes shed light on interconnected biogeochemical processes in an aquifer system.</title>
        <authorList>
            <person name="Anantharaman K."/>
            <person name="Brown C.T."/>
            <person name="Hug L.A."/>
            <person name="Sharon I."/>
            <person name="Castelle C.J."/>
            <person name="Probst A.J."/>
            <person name="Thomas B.C."/>
            <person name="Singh A."/>
            <person name="Wilkins M.J."/>
            <person name="Karaoz U."/>
            <person name="Brodie E.L."/>
            <person name="Williams K.H."/>
            <person name="Hubbard S.S."/>
            <person name="Banfield J.F."/>
        </authorList>
    </citation>
    <scope>NUCLEOTIDE SEQUENCE [LARGE SCALE GENOMIC DNA]</scope>
</reference>
<comment type="caution">
    <text evidence="9">The sequence shown here is derived from an EMBL/GenBank/DDBJ whole genome shotgun (WGS) entry which is preliminary data.</text>
</comment>
<dbReference type="PANTHER" id="PTHR30562:SF1">
    <property type="entry name" value="UVRABC SYSTEM PROTEIN C"/>
    <property type="match status" value="1"/>
</dbReference>
<dbReference type="Pfam" id="PF08459">
    <property type="entry name" value="UvrC_RNaseH_dom"/>
    <property type="match status" value="1"/>
</dbReference>
<keyword evidence="1" id="KW-0963">Cytoplasm</keyword>
<dbReference type="SUPFAM" id="SSF82771">
    <property type="entry name" value="GIY-YIG endonuclease"/>
    <property type="match status" value="1"/>
</dbReference>
<dbReference type="InterPro" id="IPR001162">
    <property type="entry name" value="UvrC_RNase_H_dom"/>
</dbReference>
<dbReference type="PROSITE" id="PS50164">
    <property type="entry name" value="GIY_YIG"/>
    <property type="match status" value="1"/>
</dbReference>
<dbReference type="GO" id="GO:0009380">
    <property type="term" value="C:excinuclease repair complex"/>
    <property type="evidence" value="ECO:0007669"/>
    <property type="project" value="InterPro"/>
</dbReference>
<dbReference type="InterPro" id="IPR000305">
    <property type="entry name" value="GIY-YIG_endonuc"/>
</dbReference>
<evidence type="ECO:0000256" key="4">
    <source>
        <dbReference type="ARBA" id="ARBA00022881"/>
    </source>
</evidence>
<dbReference type="SMART" id="SM00465">
    <property type="entry name" value="GIYc"/>
    <property type="match status" value="1"/>
</dbReference>
<evidence type="ECO:0000256" key="1">
    <source>
        <dbReference type="ARBA" id="ARBA00022490"/>
    </source>
</evidence>
<sequence length="525" mass="60007">MQPNLKNIPSDPGVYQFFNAAGDIIYIGKAKNLNNRVRSYWNNFDELEPAKQDMIRRAARVEYIVVNTETEALLLEAGLIKKHAPPYNIVLRDDKDWTYIVITGEPFPRIVTVHGNRRIKGDHFGPYTSAAAAKTVVRLLHQILPLRTCKRDLSKLPNGLVCMQYHLGRCLGPCEKKIGIEAYMKLIQNARDVLKGDTKPLIREMLRDMNAAARTEHFEKAALLRNRMRALERISERQQVVSAIERNQDFIGLAYGEKETVLTVMQIRNGRMLDTLHYVVQHKLDETEHEVLEQFLIQHYAHAPSRPAYVLLPFSASADASKALAPVVLAVPKRGRNKRLRDLAQKNAWVHYHKKTSTKPLPPALYVLKHVLSLPALPRRIEAYDISNIGGSYAVGAMVVALDGSLAPAHYRKFKIRTIHGSDDVRMMREMLQRRTGHPKWGEPDLLVLDGGKPQLSMVFPVLPKRWQTKIVALAKREEELFLPGRSASIRLDTQDAALLLLRKIRDAVHNQAIRYYRKVHRKEW</sequence>
<gene>
    <name evidence="9" type="ORF">A3B30_01580</name>
</gene>
<dbReference type="CDD" id="cd10434">
    <property type="entry name" value="GIY-YIG_UvrC_Cho"/>
    <property type="match status" value="1"/>
</dbReference>
<dbReference type="GO" id="GO:0006289">
    <property type="term" value="P:nucleotide-excision repair"/>
    <property type="evidence" value="ECO:0007669"/>
    <property type="project" value="InterPro"/>
</dbReference>
<dbReference type="Pfam" id="PF22920">
    <property type="entry name" value="UvrC_RNaseH"/>
    <property type="match status" value="1"/>
</dbReference>
<dbReference type="Pfam" id="PF01541">
    <property type="entry name" value="GIY-YIG"/>
    <property type="match status" value="1"/>
</dbReference>
<dbReference type="Gene3D" id="3.30.420.340">
    <property type="entry name" value="UvrC, RNAse H endonuclease domain"/>
    <property type="match status" value="1"/>
</dbReference>
<dbReference type="GO" id="GO:0009381">
    <property type="term" value="F:excinuclease ABC activity"/>
    <property type="evidence" value="ECO:0007669"/>
    <property type="project" value="InterPro"/>
</dbReference>
<dbReference type="EMBL" id="MHKM01000013">
    <property type="protein sequence ID" value="OGY91735.1"/>
    <property type="molecule type" value="Genomic_DNA"/>
</dbReference>
<keyword evidence="2" id="KW-0227">DNA damage</keyword>
<organism evidence="9 10">
    <name type="scientific">Candidatus Komeilibacteria bacterium RIFCSPLOWO2_01_FULL_52_15</name>
    <dbReference type="NCBI Taxonomy" id="1798551"/>
    <lineage>
        <taxon>Bacteria</taxon>
        <taxon>Candidatus Komeiliibacteriota</taxon>
    </lineage>
</organism>
<dbReference type="PROSITE" id="PS50151">
    <property type="entry name" value="UVR"/>
    <property type="match status" value="1"/>
</dbReference>
<dbReference type="PROSITE" id="PS50165">
    <property type="entry name" value="UVRC"/>
    <property type="match status" value="1"/>
</dbReference>